<keyword evidence="2" id="KW-1185">Reference proteome</keyword>
<organism evidence="1 2">
    <name type="scientific">Sphaerotilus uruguayifluvii</name>
    <dbReference type="NCBI Taxonomy" id="2735897"/>
    <lineage>
        <taxon>Bacteria</taxon>
        <taxon>Pseudomonadati</taxon>
        <taxon>Pseudomonadota</taxon>
        <taxon>Betaproteobacteria</taxon>
        <taxon>Burkholderiales</taxon>
        <taxon>Sphaerotilaceae</taxon>
        <taxon>Sphaerotilus</taxon>
    </lineage>
</organism>
<dbReference type="Proteomes" id="UP001516061">
    <property type="component" value="Unassembled WGS sequence"/>
</dbReference>
<evidence type="ECO:0000313" key="2">
    <source>
        <dbReference type="Proteomes" id="UP001516061"/>
    </source>
</evidence>
<protein>
    <submittedName>
        <fullName evidence="1">Uncharacterized protein</fullName>
    </submittedName>
</protein>
<gene>
    <name evidence="1" type="ORF">HNQ01_001424</name>
</gene>
<dbReference type="EMBL" id="JABSNM010000005">
    <property type="protein sequence ID" value="NRT55694.1"/>
    <property type="molecule type" value="Genomic_DNA"/>
</dbReference>
<reference evidence="1 2" key="1">
    <citation type="submission" date="2020-05" db="EMBL/GenBank/DDBJ databases">
        <title>Genomic Encyclopedia of Type Strains, Phase IV (KMG-V): Genome sequencing to study the core and pangenomes of soil and plant-associated prokaryotes.</title>
        <authorList>
            <person name="Whitman W."/>
        </authorList>
    </citation>
    <scope>NUCLEOTIDE SEQUENCE [LARGE SCALE GENOMIC DNA]</scope>
    <source>
        <strain evidence="1 2">C29</strain>
    </source>
</reference>
<comment type="caution">
    <text evidence="1">The sequence shown here is derived from an EMBL/GenBank/DDBJ whole genome shotgun (WGS) entry which is preliminary data.</text>
</comment>
<name>A0ABX2G0X5_9BURK</name>
<sequence>MQPYANDADSDAIDGLTIENGTDRLSLYGSLTLTRDQAGLARARQLLALLQQTVAVLESAPLPEQIAERPATKVANPFG</sequence>
<evidence type="ECO:0000313" key="1">
    <source>
        <dbReference type="EMBL" id="NRT55694.1"/>
    </source>
</evidence>
<accession>A0ABX2G0X5</accession>
<proteinExistence type="predicted"/>